<reference evidence="8" key="1">
    <citation type="journal article" date="2019" name="Microbiology">
        <title>Complete Genome Sequence of an Uncultured Bacterium of the Candidate Phylum Bipolaricaulota.</title>
        <authorList>
            <person name="Kadnikov V.V."/>
            <person name="Mardanov A.V."/>
            <person name="Beletsky A.V."/>
            <person name="Frank Y.A."/>
            <person name="Karnachuk O.V."/>
            <person name="Ravin N.V."/>
        </authorList>
    </citation>
    <scope>NUCLEOTIDE SEQUENCE [LARGE SCALE GENOMIC DNA]</scope>
</reference>
<dbReference type="InterPro" id="IPR046358">
    <property type="entry name" value="Flagellin_C"/>
</dbReference>
<comment type="similarity">
    <text evidence="2">Belongs to the bacterial flagellin family.</text>
</comment>
<dbReference type="AlphaFoldDB" id="A0A6I6DH61"/>
<organism evidence="7 8">
    <name type="scientific">Candidatus Syntrophocurvum alkaliphilum</name>
    <dbReference type="NCBI Taxonomy" id="2293317"/>
    <lineage>
        <taxon>Bacteria</taxon>
        <taxon>Bacillati</taxon>
        <taxon>Bacillota</taxon>
        <taxon>Clostridia</taxon>
        <taxon>Eubacteriales</taxon>
        <taxon>Syntrophomonadaceae</taxon>
        <taxon>Candidatus Syntrophocurvum</taxon>
    </lineage>
</organism>
<keyword evidence="8" id="KW-1185">Reference proteome</keyword>
<feature type="region of interest" description="Disordered" evidence="4">
    <location>
        <begin position="24"/>
        <end position="43"/>
    </location>
</feature>
<keyword evidence="7" id="KW-0969">Cilium</keyword>
<evidence type="ECO:0000259" key="5">
    <source>
        <dbReference type="Pfam" id="PF00669"/>
    </source>
</evidence>
<dbReference type="InterPro" id="IPR013384">
    <property type="entry name" value="Flagell_FlgL"/>
</dbReference>
<evidence type="ECO:0000313" key="8">
    <source>
        <dbReference type="Proteomes" id="UP000426444"/>
    </source>
</evidence>
<dbReference type="NCBIfam" id="TIGR02550">
    <property type="entry name" value="flagell_flgL"/>
    <property type="match status" value="1"/>
</dbReference>
<dbReference type="InterPro" id="IPR001029">
    <property type="entry name" value="Flagellin_N"/>
</dbReference>
<dbReference type="Proteomes" id="UP000426444">
    <property type="component" value="Chromosome"/>
</dbReference>
<comment type="subcellular location">
    <subcellularLocation>
        <location evidence="1">Bacterial flagellum</location>
    </subcellularLocation>
</comment>
<dbReference type="GO" id="GO:0009424">
    <property type="term" value="C:bacterial-type flagellum hook"/>
    <property type="evidence" value="ECO:0007669"/>
    <property type="project" value="InterPro"/>
</dbReference>
<dbReference type="OrthoDB" id="9758307at2"/>
<dbReference type="PANTHER" id="PTHR42792:SF1">
    <property type="entry name" value="FLAGELLAR HOOK-ASSOCIATED PROTEIN 3"/>
    <property type="match status" value="1"/>
</dbReference>
<keyword evidence="7" id="KW-0282">Flagellum</keyword>
<feature type="domain" description="Flagellin N-terminal" evidence="5">
    <location>
        <begin position="6"/>
        <end position="139"/>
    </location>
</feature>
<dbReference type="Gene3D" id="1.20.1330.10">
    <property type="entry name" value="f41 fragment of flagellin, N-terminal domain"/>
    <property type="match status" value="1"/>
</dbReference>
<protein>
    <submittedName>
        <fullName evidence="7">Flagellar hook-associated protein FlgL</fullName>
    </submittedName>
</protein>
<dbReference type="PANTHER" id="PTHR42792">
    <property type="entry name" value="FLAGELLIN"/>
    <property type="match status" value="1"/>
</dbReference>
<evidence type="ECO:0000313" key="7">
    <source>
        <dbReference type="EMBL" id="QGU00433.1"/>
    </source>
</evidence>
<keyword evidence="3" id="KW-0975">Bacterial flagellum</keyword>
<dbReference type="RefSeq" id="WP_156204216.1">
    <property type="nucleotide sequence ID" value="NZ_CP046457.1"/>
</dbReference>
<name>A0A6I6DH61_9FIRM</name>
<proteinExistence type="inferred from homology"/>
<dbReference type="InterPro" id="IPR001492">
    <property type="entry name" value="Flagellin"/>
</dbReference>
<dbReference type="GO" id="GO:0071973">
    <property type="term" value="P:bacterial-type flagellum-dependent cell motility"/>
    <property type="evidence" value="ECO:0007669"/>
    <property type="project" value="InterPro"/>
</dbReference>
<evidence type="ECO:0000256" key="2">
    <source>
        <dbReference type="ARBA" id="ARBA00005709"/>
    </source>
</evidence>
<dbReference type="Pfam" id="PF00669">
    <property type="entry name" value="Flagellin_N"/>
    <property type="match status" value="1"/>
</dbReference>
<dbReference type="EMBL" id="CP046457">
    <property type="protein sequence ID" value="QGU00433.1"/>
    <property type="molecule type" value="Genomic_DNA"/>
</dbReference>
<sequence length="309" mass="34548">MRVTNTMLVNDLNRNLNNNMRQMENSQRQLSTGKKLNLPSDNPGGLVNSLRLRTNINEGERYISNLGESINFMETTDSALNNTTQIMHRARELTVKAKTGTNDTGALRALADEIEELNDELKMLANTTYGTKHVFAGTNVTEAPYKEGEDPDNPHQWNGNDRSIEVEISAGITMPMNLNDKDMSHFFMGVEETEDTDGKEGVFDLLDGLVESIREGDSDAMDKALGDLDVKIDDLLSARSTIGARVNRLELQKNRLEDTQISYNELLSQTEDADMAKVIMELKMQENVYRASLSAGARIIQPSLVDFLR</sequence>
<evidence type="ECO:0000256" key="1">
    <source>
        <dbReference type="ARBA" id="ARBA00004365"/>
    </source>
</evidence>
<dbReference type="SUPFAM" id="SSF64518">
    <property type="entry name" value="Phase 1 flagellin"/>
    <property type="match status" value="1"/>
</dbReference>
<accession>A0A6I6DH61</accession>
<dbReference type="PRINTS" id="PR00207">
    <property type="entry name" value="FLAGELLIN"/>
</dbReference>
<evidence type="ECO:0000256" key="4">
    <source>
        <dbReference type="SAM" id="MobiDB-lite"/>
    </source>
</evidence>
<feature type="domain" description="Flagellin C-terminal" evidence="6">
    <location>
        <begin position="228"/>
        <end position="308"/>
    </location>
</feature>
<evidence type="ECO:0000256" key="3">
    <source>
        <dbReference type="ARBA" id="ARBA00023143"/>
    </source>
</evidence>
<dbReference type="KEGG" id="salq:SYNTR_1839"/>
<evidence type="ECO:0000259" key="6">
    <source>
        <dbReference type="Pfam" id="PF00700"/>
    </source>
</evidence>
<gene>
    <name evidence="7" type="ORF">SYNTR_1839</name>
</gene>
<keyword evidence="7" id="KW-0966">Cell projection</keyword>
<dbReference type="GO" id="GO:0005198">
    <property type="term" value="F:structural molecule activity"/>
    <property type="evidence" value="ECO:0007669"/>
    <property type="project" value="InterPro"/>
</dbReference>
<dbReference type="Pfam" id="PF00700">
    <property type="entry name" value="Flagellin_C"/>
    <property type="match status" value="1"/>
</dbReference>